<dbReference type="PANTHER" id="PTHR21600">
    <property type="entry name" value="MITOCHONDRIAL RNA PSEUDOURIDINE SYNTHASE"/>
    <property type="match status" value="1"/>
</dbReference>
<protein>
    <recommendedName>
        <fullName evidence="2">Pseudouridine synthase</fullName>
        <ecNumber evidence="2">5.4.99.-</ecNumber>
    </recommendedName>
</protein>
<comment type="similarity">
    <text evidence="2">Belongs to the pseudouridine synthase RluA family.</text>
</comment>
<accession>A0ABR2VNM5</accession>
<proteinExistence type="inferred from homology"/>
<dbReference type="InterPro" id="IPR050188">
    <property type="entry name" value="RluA_PseudoU_synthase"/>
</dbReference>
<evidence type="ECO:0000256" key="1">
    <source>
        <dbReference type="PROSITE-ProRule" id="PRU00182"/>
    </source>
</evidence>
<keyword evidence="1" id="KW-0694">RNA-binding</keyword>
<dbReference type="GO" id="GO:0160151">
    <property type="term" value="F:tRNA pseudouridine(32) synthase activity"/>
    <property type="evidence" value="ECO:0007669"/>
    <property type="project" value="UniProtKB-EC"/>
</dbReference>
<evidence type="ECO:0000256" key="3">
    <source>
        <dbReference type="SAM" id="MobiDB-lite"/>
    </source>
</evidence>
<feature type="domain" description="Pseudouridine synthase RsuA/RluA-like" evidence="4">
    <location>
        <begin position="166"/>
        <end position="312"/>
    </location>
</feature>
<dbReference type="Gene3D" id="3.30.2350.10">
    <property type="entry name" value="Pseudouridine synthase"/>
    <property type="match status" value="1"/>
</dbReference>
<dbReference type="InterPro" id="IPR006225">
    <property type="entry name" value="PsdUridine_synth_RluC/D"/>
</dbReference>
<dbReference type="EMBL" id="JASJQH010009177">
    <property type="protein sequence ID" value="KAK9680810.1"/>
    <property type="molecule type" value="Genomic_DNA"/>
</dbReference>
<evidence type="ECO:0000313" key="6">
    <source>
        <dbReference type="Proteomes" id="UP001479436"/>
    </source>
</evidence>
<dbReference type="InterPro" id="IPR020103">
    <property type="entry name" value="PsdUridine_synth_cat_dom_sf"/>
</dbReference>
<dbReference type="NCBIfam" id="TIGR00005">
    <property type="entry name" value="rluA_subfam"/>
    <property type="match status" value="1"/>
</dbReference>
<dbReference type="InterPro" id="IPR006145">
    <property type="entry name" value="PsdUridine_synth_RsuA/RluA"/>
</dbReference>
<dbReference type="PROSITE" id="PS01129">
    <property type="entry name" value="PSI_RLU"/>
    <property type="match status" value="1"/>
</dbReference>
<comment type="function">
    <text evidence="2">Responsible for synthesis of pseudouridine from uracil.</text>
</comment>
<evidence type="ECO:0000259" key="4">
    <source>
        <dbReference type="Pfam" id="PF00849"/>
    </source>
</evidence>
<feature type="compositionally biased region" description="Basic and acidic residues" evidence="3">
    <location>
        <begin position="8"/>
        <end position="38"/>
    </location>
</feature>
<evidence type="ECO:0000256" key="2">
    <source>
        <dbReference type="RuleBase" id="RU362028"/>
    </source>
</evidence>
<feature type="region of interest" description="Disordered" evidence="3">
    <location>
        <begin position="1"/>
        <end position="51"/>
    </location>
</feature>
<evidence type="ECO:0000313" key="5">
    <source>
        <dbReference type="EMBL" id="KAK9680810.1"/>
    </source>
</evidence>
<dbReference type="PANTHER" id="PTHR21600:SF40">
    <property type="entry name" value="PSEUDOURIDYLATE SYNTHASE RPUSD2"/>
    <property type="match status" value="1"/>
</dbReference>
<sequence length="414" mass="47440">MGANTNDKGNKRQRGESYGEKVKASKVRKESTATDAKPRKPARKAAPKPQFTKEIIKQDLKENLAEAEYIIEDGLRKIKPYFFKHQTFAKGRWVGRSILDVFSHEFRDRSAEYYRKAIDEGKITINQEKVQPSTRIGENAFISHYSPRDEPSIAAKPIKIIEQDENILVVDKPASIPVHPTGRYSLNTLTNILKKEKDLTALYPVNRLDRLTSGIVILALTRGKAQEMETLMQNREMYKEYVCQVIGEFPEGEITVDEKIETISHKLGINAVTPKGKECKTTFERIHFNGKTSLVRCKPETGRTHQIRVHLQYLGHPIANDPIYANKEMWGPELGEDGLGEEALQLVLNKFEEKGKLEESNDSLKKCPDCDFPESEEPKPEEMCIWLHALKYQCQDWTYETEMPAWARELNGDF</sequence>
<dbReference type="EC" id="5.4.99.-" evidence="2"/>
<keyword evidence="6" id="KW-1185">Reference proteome</keyword>
<organism evidence="5 6">
    <name type="scientific">Basidiobolus ranarum</name>
    <dbReference type="NCBI Taxonomy" id="34480"/>
    <lineage>
        <taxon>Eukaryota</taxon>
        <taxon>Fungi</taxon>
        <taxon>Fungi incertae sedis</taxon>
        <taxon>Zoopagomycota</taxon>
        <taxon>Entomophthoromycotina</taxon>
        <taxon>Basidiobolomycetes</taxon>
        <taxon>Basidiobolales</taxon>
        <taxon>Basidiobolaceae</taxon>
        <taxon>Basidiobolus</taxon>
    </lineage>
</organism>
<dbReference type="PROSITE" id="PS50889">
    <property type="entry name" value="S4"/>
    <property type="match status" value="1"/>
</dbReference>
<comment type="catalytic activity">
    <reaction evidence="2">
        <text>a uridine in RNA = a pseudouridine in RNA</text>
        <dbReference type="Rhea" id="RHEA:48348"/>
        <dbReference type="Rhea" id="RHEA-COMP:12068"/>
        <dbReference type="Rhea" id="RHEA-COMP:12069"/>
        <dbReference type="ChEBI" id="CHEBI:65314"/>
        <dbReference type="ChEBI" id="CHEBI:65315"/>
    </reaction>
</comment>
<keyword evidence="2 5" id="KW-0413">Isomerase</keyword>
<gene>
    <name evidence="5" type="primary">RIB2_2</name>
    <name evidence="5" type="ORF">K7432_015837</name>
</gene>
<dbReference type="Proteomes" id="UP001479436">
    <property type="component" value="Unassembled WGS sequence"/>
</dbReference>
<dbReference type="CDD" id="cd02557">
    <property type="entry name" value="PseudoU_synth_ScRIB2"/>
    <property type="match status" value="1"/>
</dbReference>
<reference evidence="5 6" key="1">
    <citation type="submission" date="2023-04" db="EMBL/GenBank/DDBJ databases">
        <title>Genome of Basidiobolus ranarum AG-B5.</title>
        <authorList>
            <person name="Stajich J.E."/>
            <person name="Carter-House D."/>
            <person name="Gryganskyi A."/>
        </authorList>
    </citation>
    <scope>NUCLEOTIDE SEQUENCE [LARGE SCALE GENOMIC DNA]</scope>
    <source>
        <strain evidence="5 6">AG-B5</strain>
    </source>
</reference>
<comment type="caution">
    <text evidence="5">The sequence shown here is derived from an EMBL/GenBank/DDBJ whole genome shotgun (WGS) entry which is preliminary data.</text>
</comment>
<dbReference type="InterPro" id="IPR006224">
    <property type="entry name" value="PsdUridine_synth_RluA-like_CS"/>
</dbReference>
<dbReference type="Pfam" id="PF00849">
    <property type="entry name" value="PseudoU_synth_2"/>
    <property type="match status" value="1"/>
</dbReference>
<name>A0ABR2VNM5_9FUNG</name>
<dbReference type="SUPFAM" id="SSF55120">
    <property type="entry name" value="Pseudouridine synthase"/>
    <property type="match status" value="1"/>
</dbReference>